<dbReference type="PROSITE" id="PS00086">
    <property type="entry name" value="CYTOCHROME_P450"/>
    <property type="match status" value="1"/>
</dbReference>
<dbReference type="PRINTS" id="PR00463">
    <property type="entry name" value="EP450I"/>
</dbReference>
<keyword evidence="5 9" id="KW-0560">Oxidoreductase</keyword>
<evidence type="ECO:0000313" key="11">
    <source>
        <dbReference type="EMBL" id="KAE8155119.1"/>
    </source>
</evidence>
<evidence type="ECO:0000256" key="4">
    <source>
        <dbReference type="ARBA" id="ARBA00022723"/>
    </source>
</evidence>
<dbReference type="AlphaFoldDB" id="A0A5N6U9L3"/>
<dbReference type="InterPro" id="IPR050121">
    <property type="entry name" value="Cytochrome_P450_monoxygenase"/>
</dbReference>
<evidence type="ECO:0000256" key="1">
    <source>
        <dbReference type="ARBA" id="ARBA00001971"/>
    </source>
</evidence>
<evidence type="ECO:0000256" key="10">
    <source>
        <dbReference type="SAM" id="SignalP"/>
    </source>
</evidence>
<dbReference type="InterPro" id="IPR036396">
    <property type="entry name" value="Cyt_P450_sf"/>
</dbReference>
<keyword evidence="4 8" id="KW-0479">Metal-binding</keyword>
<comment type="similarity">
    <text evidence="2 9">Belongs to the cytochrome P450 family.</text>
</comment>
<keyword evidence="6 8" id="KW-0408">Iron</keyword>
<dbReference type="InterPro" id="IPR017972">
    <property type="entry name" value="Cyt_P450_CS"/>
</dbReference>
<organism evidence="11 12">
    <name type="scientific">Aspergillus avenaceus</name>
    <dbReference type="NCBI Taxonomy" id="36643"/>
    <lineage>
        <taxon>Eukaryota</taxon>
        <taxon>Fungi</taxon>
        <taxon>Dikarya</taxon>
        <taxon>Ascomycota</taxon>
        <taxon>Pezizomycotina</taxon>
        <taxon>Eurotiomycetes</taxon>
        <taxon>Eurotiomycetidae</taxon>
        <taxon>Eurotiales</taxon>
        <taxon>Aspergillaceae</taxon>
        <taxon>Aspergillus</taxon>
        <taxon>Aspergillus subgen. Circumdati</taxon>
    </lineage>
</organism>
<dbReference type="PANTHER" id="PTHR24305">
    <property type="entry name" value="CYTOCHROME P450"/>
    <property type="match status" value="1"/>
</dbReference>
<dbReference type="Gene3D" id="1.10.630.10">
    <property type="entry name" value="Cytochrome P450"/>
    <property type="match status" value="1"/>
</dbReference>
<dbReference type="InterPro" id="IPR002401">
    <property type="entry name" value="Cyt_P450_E_grp-I"/>
</dbReference>
<protein>
    <submittedName>
        <fullName evidence="11">Benzoate 4-monooxygenase cytochrome P450</fullName>
    </submittedName>
</protein>
<dbReference type="PANTHER" id="PTHR24305:SF157">
    <property type="entry name" value="N-ACETYLTRYPTOPHAN 6-HYDROXYLASE IVOC-RELATED"/>
    <property type="match status" value="1"/>
</dbReference>
<evidence type="ECO:0000313" key="12">
    <source>
        <dbReference type="Proteomes" id="UP000325780"/>
    </source>
</evidence>
<accession>A0A5N6U9L3</accession>
<feature type="binding site" description="axial binding residue" evidence="8">
    <location>
        <position position="433"/>
    </location>
    <ligand>
        <name>heme</name>
        <dbReference type="ChEBI" id="CHEBI:30413"/>
    </ligand>
    <ligandPart>
        <name>Fe</name>
        <dbReference type="ChEBI" id="CHEBI:18248"/>
    </ligandPart>
</feature>
<dbReference type="InterPro" id="IPR001128">
    <property type="entry name" value="Cyt_P450"/>
</dbReference>
<dbReference type="GO" id="GO:0020037">
    <property type="term" value="F:heme binding"/>
    <property type="evidence" value="ECO:0007669"/>
    <property type="project" value="InterPro"/>
</dbReference>
<dbReference type="OrthoDB" id="3945418at2759"/>
<dbReference type="CDD" id="cd11062">
    <property type="entry name" value="CYP58-like"/>
    <property type="match status" value="1"/>
</dbReference>
<dbReference type="PRINTS" id="PR00385">
    <property type="entry name" value="P450"/>
</dbReference>
<dbReference type="EMBL" id="ML742024">
    <property type="protein sequence ID" value="KAE8155119.1"/>
    <property type="molecule type" value="Genomic_DNA"/>
</dbReference>
<evidence type="ECO:0000256" key="6">
    <source>
        <dbReference type="ARBA" id="ARBA00023004"/>
    </source>
</evidence>
<dbReference type="GO" id="GO:0005506">
    <property type="term" value="F:iron ion binding"/>
    <property type="evidence" value="ECO:0007669"/>
    <property type="project" value="InterPro"/>
</dbReference>
<comment type="cofactor">
    <cofactor evidence="1 8">
        <name>heme</name>
        <dbReference type="ChEBI" id="CHEBI:30413"/>
    </cofactor>
</comment>
<feature type="chain" id="PRO_5024940482" evidence="10">
    <location>
        <begin position="20"/>
        <end position="494"/>
    </location>
</feature>
<keyword evidence="3 8" id="KW-0349">Heme</keyword>
<sequence>MWVFLFSVLLMFLMRNLYRLYLHPLSKVPGPKLAAVSHLVEFYYDVLRGGKYLQQVENMHKVYGPVVRISPSEVHVSDPRFYTEVYSAGGRKRNKSPKIASGLRAAESLPAIINHDHHNLRRRHLNPPFSKPATRAVTPTIQSKIEVVTAQFVRAYMKDPTHALIDLDPVFTALTADIVTQFTFGKDLRFLEDQKFNNVIVGTVREMTGQYHVNRFFPWLSPLLDVLPPWFMYTLRPKLAGMYEFQNRLNQQPETKENGSRALINVLSDPSRSPEERSPEFIRDNINILLGAATDTTSGTLLMGLYYLAQNRSLWLRVRQELGEMMPTPDSPASWPSMEKLPLLHAVFNETLRLGPISIRSARVPVDETLVCHGHSIPPGTCISMSARILHMNTEAFPDPYHFDPDRWLRADQQQHVKMMQALVPFGKGNRDCIGRYLATAEIYMILASIIRRFDVELYDTTPDDVAFTRDYIVGRSEKGVWQVKIRITGVVEN</sequence>
<keyword evidence="10" id="KW-0732">Signal</keyword>
<evidence type="ECO:0000256" key="3">
    <source>
        <dbReference type="ARBA" id="ARBA00022617"/>
    </source>
</evidence>
<gene>
    <name evidence="11" type="ORF">BDV25DRAFT_126061</name>
</gene>
<evidence type="ECO:0000256" key="7">
    <source>
        <dbReference type="ARBA" id="ARBA00023033"/>
    </source>
</evidence>
<dbReference type="GO" id="GO:0016705">
    <property type="term" value="F:oxidoreductase activity, acting on paired donors, with incorporation or reduction of molecular oxygen"/>
    <property type="evidence" value="ECO:0007669"/>
    <property type="project" value="InterPro"/>
</dbReference>
<reference evidence="11 12" key="1">
    <citation type="submission" date="2019-04" db="EMBL/GenBank/DDBJ databases">
        <title>Friends and foes A comparative genomics study of 23 Aspergillus species from section Flavi.</title>
        <authorList>
            <consortium name="DOE Joint Genome Institute"/>
            <person name="Kjaerbolling I."/>
            <person name="Vesth T."/>
            <person name="Frisvad J.C."/>
            <person name="Nybo J.L."/>
            <person name="Theobald S."/>
            <person name="Kildgaard S."/>
            <person name="Isbrandt T."/>
            <person name="Kuo A."/>
            <person name="Sato A."/>
            <person name="Lyhne E.K."/>
            <person name="Kogle M.E."/>
            <person name="Wiebenga A."/>
            <person name="Kun R.S."/>
            <person name="Lubbers R.J."/>
            <person name="Makela M.R."/>
            <person name="Barry K."/>
            <person name="Chovatia M."/>
            <person name="Clum A."/>
            <person name="Daum C."/>
            <person name="Haridas S."/>
            <person name="He G."/>
            <person name="LaButti K."/>
            <person name="Lipzen A."/>
            <person name="Mondo S."/>
            <person name="Riley R."/>
            <person name="Salamov A."/>
            <person name="Simmons B.A."/>
            <person name="Magnuson J.K."/>
            <person name="Henrissat B."/>
            <person name="Mortensen U.H."/>
            <person name="Larsen T.O."/>
            <person name="Devries R.P."/>
            <person name="Grigoriev I.V."/>
            <person name="Machida M."/>
            <person name="Baker S.E."/>
            <person name="Andersen M.R."/>
        </authorList>
    </citation>
    <scope>NUCLEOTIDE SEQUENCE [LARGE SCALE GENOMIC DNA]</scope>
    <source>
        <strain evidence="11 12">IBT 18842</strain>
    </source>
</reference>
<evidence type="ECO:0000256" key="5">
    <source>
        <dbReference type="ARBA" id="ARBA00023002"/>
    </source>
</evidence>
<dbReference type="SUPFAM" id="SSF48264">
    <property type="entry name" value="Cytochrome P450"/>
    <property type="match status" value="1"/>
</dbReference>
<evidence type="ECO:0000256" key="9">
    <source>
        <dbReference type="RuleBase" id="RU000461"/>
    </source>
</evidence>
<feature type="signal peptide" evidence="10">
    <location>
        <begin position="1"/>
        <end position="19"/>
    </location>
</feature>
<keyword evidence="12" id="KW-1185">Reference proteome</keyword>
<dbReference type="GO" id="GO:0004497">
    <property type="term" value="F:monooxygenase activity"/>
    <property type="evidence" value="ECO:0007669"/>
    <property type="project" value="UniProtKB-KW"/>
</dbReference>
<dbReference type="Pfam" id="PF00067">
    <property type="entry name" value="p450"/>
    <property type="match status" value="1"/>
</dbReference>
<dbReference type="Proteomes" id="UP000325780">
    <property type="component" value="Unassembled WGS sequence"/>
</dbReference>
<name>A0A5N6U9L3_ASPAV</name>
<keyword evidence="7 9" id="KW-0503">Monooxygenase</keyword>
<evidence type="ECO:0000256" key="2">
    <source>
        <dbReference type="ARBA" id="ARBA00010617"/>
    </source>
</evidence>
<evidence type="ECO:0000256" key="8">
    <source>
        <dbReference type="PIRSR" id="PIRSR602401-1"/>
    </source>
</evidence>
<proteinExistence type="inferred from homology"/>